<dbReference type="Proteomes" id="UP001231649">
    <property type="component" value="Chromosome 11"/>
</dbReference>
<comment type="caution">
    <text evidence="1">The sequence shown here is derived from an EMBL/GenBank/DDBJ whole genome shotgun (WGS) entry which is preliminary data.</text>
</comment>
<proteinExistence type="predicted"/>
<sequence length="254" mass="27895">MWNRIVFWCLFFVLVCAGIGDDEDKCLEVNCFGEEYECIDGTCYCAKGYVPNHFQNRCMRCPGLGEKCLGPCCNVYGNGSLQCWQGICQPCYDNLGKWTCRESLEQILLISSTQVIMGAALILGIIATFILLYKLCATTDLRAFGAGSNSDGRLSIGSLQLYVDERLRDAPPRYSRTPAAGSATYPAVAFLNAGFIHDSSIPPPPYTADDKTEENQIIINQSPINTNTINQTGSGHESADQDSLEWGSLTCNYV</sequence>
<gene>
    <name evidence="1" type="ORF">PYW08_001711</name>
</gene>
<name>A0ACC2R4Y8_9NEOP</name>
<protein>
    <submittedName>
        <fullName evidence="1">Uncharacterized protein</fullName>
    </submittedName>
</protein>
<reference evidence="1" key="1">
    <citation type="submission" date="2023-03" db="EMBL/GenBank/DDBJ databases">
        <title>Chromosome-level genomes of two armyworms, Mythimna separata and Mythimna loreyi, provide insights into the biosynthesis and reception of sex pheromones.</title>
        <authorList>
            <person name="Zhao H."/>
        </authorList>
    </citation>
    <scope>NUCLEOTIDE SEQUENCE</scope>
    <source>
        <strain evidence="1">BeijingLab</strain>
    </source>
</reference>
<accession>A0ACC2R4Y8</accession>
<evidence type="ECO:0000313" key="1">
    <source>
        <dbReference type="EMBL" id="KAJ8733413.1"/>
    </source>
</evidence>
<dbReference type="EMBL" id="CM056787">
    <property type="protein sequence ID" value="KAJ8733413.1"/>
    <property type="molecule type" value="Genomic_DNA"/>
</dbReference>
<keyword evidence="2" id="KW-1185">Reference proteome</keyword>
<organism evidence="1 2">
    <name type="scientific">Mythimna loreyi</name>
    <dbReference type="NCBI Taxonomy" id="667449"/>
    <lineage>
        <taxon>Eukaryota</taxon>
        <taxon>Metazoa</taxon>
        <taxon>Ecdysozoa</taxon>
        <taxon>Arthropoda</taxon>
        <taxon>Hexapoda</taxon>
        <taxon>Insecta</taxon>
        <taxon>Pterygota</taxon>
        <taxon>Neoptera</taxon>
        <taxon>Endopterygota</taxon>
        <taxon>Lepidoptera</taxon>
        <taxon>Glossata</taxon>
        <taxon>Ditrysia</taxon>
        <taxon>Noctuoidea</taxon>
        <taxon>Noctuidae</taxon>
        <taxon>Noctuinae</taxon>
        <taxon>Hadenini</taxon>
        <taxon>Mythimna</taxon>
    </lineage>
</organism>
<evidence type="ECO:0000313" key="2">
    <source>
        <dbReference type="Proteomes" id="UP001231649"/>
    </source>
</evidence>